<dbReference type="AlphaFoldDB" id="A0A830CFL8"/>
<sequence>MILVLIMILSPYFLFMIHITFIREAAPYKLSRWDKQLFESVFVLLCSWLAYVLRDDFWGLVITFLFLFQFIPMLNIWWNCKNFGLFDSLVAHAIMAAALFTREYPYAPMALAVGGVSLQLVKNELLYK</sequence>
<reference evidence="2" key="1">
    <citation type="submission" date="2020-07" db="EMBL/GenBank/DDBJ databases">
        <title>Ethylene signaling mediates host invasion by parasitic plants.</title>
        <authorList>
            <person name="Yoshida S."/>
        </authorList>
    </citation>
    <scope>NUCLEOTIDE SEQUENCE</scope>
    <source>
        <strain evidence="2">Okayama</strain>
    </source>
</reference>
<keyword evidence="3" id="KW-1185">Reference proteome</keyword>
<protein>
    <submittedName>
        <fullName evidence="2">Uncharacterized protein</fullName>
    </submittedName>
</protein>
<feature type="transmembrane region" description="Helical" evidence="1">
    <location>
        <begin position="6"/>
        <end position="25"/>
    </location>
</feature>
<comment type="caution">
    <text evidence="2">The sequence shown here is derived from an EMBL/GenBank/DDBJ whole genome shotgun (WGS) entry which is preliminary data.</text>
</comment>
<dbReference type="EMBL" id="BMAC01000376">
    <property type="protein sequence ID" value="GFP95154.1"/>
    <property type="molecule type" value="Genomic_DNA"/>
</dbReference>
<organism evidence="2 3">
    <name type="scientific">Phtheirospermum japonicum</name>
    <dbReference type="NCBI Taxonomy" id="374723"/>
    <lineage>
        <taxon>Eukaryota</taxon>
        <taxon>Viridiplantae</taxon>
        <taxon>Streptophyta</taxon>
        <taxon>Embryophyta</taxon>
        <taxon>Tracheophyta</taxon>
        <taxon>Spermatophyta</taxon>
        <taxon>Magnoliopsida</taxon>
        <taxon>eudicotyledons</taxon>
        <taxon>Gunneridae</taxon>
        <taxon>Pentapetalae</taxon>
        <taxon>asterids</taxon>
        <taxon>lamiids</taxon>
        <taxon>Lamiales</taxon>
        <taxon>Orobanchaceae</taxon>
        <taxon>Orobanchaceae incertae sedis</taxon>
        <taxon>Phtheirospermum</taxon>
    </lineage>
</organism>
<feature type="transmembrane region" description="Helical" evidence="1">
    <location>
        <begin position="59"/>
        <end position="78"/>
    </location>
</feature>
<evidence type="ECO:0000256" key="1">
    <source>
        <dbReference type="SAM" id="Phobius"/>
    </source>
</evidence>
<evidence type="ECO:0000313" key="3">
    <source>
        <dbReference type="Proteomes" id="UP000653305"/>
    </source>
</evidence>
<keyword evidence="1" id="KW-1133">Transmembrane helix</keyword>
<name>A0A830CFL8_9LAMI</name>
<evidence type="ECO:0000313" key="2">
    <source>
        <dbReference type="EMBL" id="GFP95154.1"/>
    </source>
</evidence>
<dbReference type="Proteomes" id="UP000653305">
    <property type="component" value="Unassembled WGS sequence"/>
</dbReference>
<keyword evidence="1" id="KW-0472">Membrane</keyword>
<proteinExistence type="predicted"/>
<accession>A0A830CFL8</accession>
<keyword evidence="1" id="KW-0812">Transmembrane</keyword>
<gene>
    <name evidence="2" type="ORF">PHJA_001659800</name>
</gene>